<accession>A0AAW1NYF3</accession>
<dbReference type="InterPro" id="IPR006671">
    <property type="entry name" value="Cyclin_N"/>
</dbReference>
<dbReference type="GO" id="GO:0016538">
    <property type="term" value="F:cyclin-dependent protein serine/threonine kinase regulator activity"/>
    <property type="evidence" value="ECO:0007669"/>
    <property type="project" value="InterPro"/>
</dbReference>
<dbReference type="InterPro" id="IPR013763">
    <property type="entry name" value="Cyclin-like_dom"/>
</dbReference>
<dbReference type="Proteomes" id="UP001465755">
    <property type="component" value="Unassembled WGS sequence"/>
</dbReference>
<organism evidence="3 4">
    <name type="scientific">Symbiochloris irregularis</name>
    <dbReference type="NCBI Taxonomy" id="706552"/>
    <lineage>
        <taxon>Eukaryota</taxon>
        <taxon>Viridiplantae</taxon>
        <taxon>Chlorophyta</taxon>
        <taxon>core chlorophytes</taxon>
        <taxon>Trebouxiophyceae</taxon>
        <taxon>Trebouxiales</taxon>
        <taxon>Trebouxiaceae</taxon>
        <taxon>Symbiochloris</taxon>
    </lineage>
</organism>
<dbReference type="InterPro" id="IPR036915">
    <property type="entry name" value="Cyclin-like_sf"/>
</dbReference>
<evidence type="ECO:0000259" key="2">
    <source>
        <dbReference type="SMART" id="SM00385"/>
    </source>
</evidence>
<evidence type="ECO:0000313" key="3">
    <source>
        <dbReference type="EMBL" id="KAK9797430.1"/>
    </source>
</evidence>
<evidence type="ECO:0000256" key="1">
    <source>
        <dbReference type="RuleBase" id="RU000383"/>
    </source>
</evidence>
<dbReference type="PANTHER" id="PTHR10026">
    <property type="entry name" value="CYCLIN"/>
    <property type="match status" value="1"/>
</dbReference>
<evidence type="ECO:0000313" key="4">
    <source>
        <dbReference type="Proteomes" id="UP001465755"/>
    </source>
</evidence>
<sequence>MATSFEESSHRRLLVTRADLCATHRLDRSKGLLQSEIESVKIFLIRYLTDIAKESSTYIRCRVVSTASVYFKRFYLVKNFSEFDPRAVAPACLYLACKAEECQVQAKLIVHITHKLYANGKYPFIAPIDIKQILDLELAILEVLDFNLIIYSAAAEMMQALQDAKLEGLARTAWGVLNDSFLTNAWLLHSPSAIAFGCIVMAGMIAQQDVLACVQEADVSMNEVCNVNGELLRLYSQELNGSSMTDEAWHAACHRYICMVRGW</sequence>
<keyword evidence="4" id="KW-1185">Reference proteome</keyword>
<reference evidence="3 4" key="1">
    <citation type="journal article" date="2024" name="Nat. Commun.">
        <title>Phylogenomics reveals the evolutionary origins of lichenization in chlorophyte algae.</title>
        <authorList>
            <person name="Puginier C."/>
            <person name="Libourel C."/>
            <person name="Otte J."/>
            <person name="Skaloud P."/>
            <person name="Haon M."/>
            <person name="Grisel S."/>
            <person name="Petersen M."/>
            <person name="Berrin J.G."/>
            <person name="Delaux P.M."/>
            <person name="Dal Grande F."/>
            <person name="Keller J."/>
        </authorList>
    </citation>
    <scope>NUCLEOTIDE SEQUENCE [LARGE SCALE GENOMIC DNA]</scope>
    <source>
        <strain evidence="3 4">SAG 2036</strain>
    </source>
</reference>
<protein>
    <recommendedName>
        <fullName evidence="2">Cyclin-like domain-containing protein</fullName>
    </recommendedName>
</protein>
<dbReference type="AlphaFoldDB" id="A0AAW1NYF3"/>
<dbReference type="InterPro" id="IPR043198">
    <property type="entry name" value="Cyclin/Ssn8"/>
</dbReference>
<dbReference type="CDD" id="cd20513">
    <property type="entry name" value="CYCLIN_CCNC_rpt1"/>
    <property type="match status" value="1"/>
</dbReference>
<dbReference type="Pfam" id="PF00134">
    <property type="entry name" value="Cyclin_N"/>
    <property type="match status" value="1"/>
</dbReference>
<dbReference type="SMART" id="SM00385">
    <property type="entry name" value="CYCLIN"/>
    <property type="match status" value="1"/>
</dbReference>
<keyword evidence="1" id="KW-0195">Cyclin</keyword>
<dbReference type="PIRSF" id="PIRSF028758">
    <property type="entry name" value="Cyclin, C/H/G types"/>
    <property type="match status" value="1"/>
</dbReference>
<dbReference type="EMBL" id="JALJOQ010000106">
    <property type="protein sequence ID" value="KAK9797430.1"/>
    <property type="molecule type" value="Genomic_DNA"/>
</dbReference>
<comment type="caution">
    <text evidence="3">The sequence shown here is derived from an EMBL/GenBank/DDBJ whole genome shotgun (WGS) entry which is preliminary data.</text>
</comment>
<proteinExistence type="inferred from homology"/>
<dbReference type="GO" id="GO:0006357">
    <property type="term" value="P:regulation of transcription by RNA polymerase II"/>
    <property type="evidence" value="ECO:0007669"/>
    <property type="project" value="InterPro"/>
</dbReference>
<dbReference type="SUPFAM" id="SSF47954">
    <property type="entry name" value="Cyclin-like"/>
    <property type="match status" value="2"/>
</dbReference>
<dbReference type="Gene3D" id="1.10.472.10">
    <property type="entry name" value="Cyclin-like"/>
    <property type="match status" value="2"/>
</dbReference>
<comment type="similarity">
    <text evidence="1">Belongs to the cyclin family.</text>
</comment>
<name>A0AAW1NYF3_9CHLO</name>
<gene>
    <name evidence="3" type="ORF">WJX73_002150</name>
</gene>
<feature type="domain" description="Cyclin-like" evidence="2">
    <location>
        <begin position="46"/>
        <end position="142"/>
    </location>
</feature>